<organism evidence="1 2">
    <name type="scientific">Allorhizobium taibaishanense</name>
    <dbReference type="NCBI Taxonomy" id="887144"/>
    <lineage>
        <taxon>Bacteria</taxon>
        <taxon>Pseudomonadati</taxon>
        <taxon>Pseudomonadota</taxon>
        <taxon>Alphaproteobacteria</taxon>
        <taxon>Hyphomicrobiales</taxon>
        <taxon>Rhizobiaceae</taxon>
        <taxon>Rhizobium/Agrobacterium group</taxon>
        <taxon>Allorhizobium</taxon>
    </lineage>
</organism>
<proteinExistence type="predicted"/>
<evidence type="ECO:0000313" key="1">
    <source>
        <dbReference type="EMBL" id="MBB4006084.1"/>
    </source>
</evidence>
<reference evidence="1 2" key="1">
    <citation type="submission" date="2020-08" db="EMBL/GenBank/DDBJ databases">
        <title>Genomic Encyclopedia of Type Strains, Phase IV (KMG-IV): sequencing the most valuable type-strain genomes for metagenomic binning, comparative biology and taxonomic classification.</title>
        <authorList>
            <person name="Goeker M."/>
        </authorList>
    </citation>
    <scope>NUCLEOTIDE SEQUENCE [LARGE SCALE GENOMIC DNA]</scope>
    <source>
        <strain evidence="1 2">DSM 100021</strain>
    </source>
</reference>
<name>A0A7W6HJ03_9HYPH</name>
<dbReference type="RefSeq" id="WP_139310680.1">
    <property type="nucleotide sequence ID" value="NZ_JACIED010000001.1"/>
</dbReference>
<dbReference type="AlphaFoldDB" id="A0A7W6HJ03"/>
<dbReference type="Proteomes" id="UP000544107">
    <property type="component" value="Unassembled WGS sequence"/>
</dbReference>
<accession>A0A7W6HJ03</accession>
<gene>
    <name evidence="1" type="ORF">GGQ71_000320</name>
</gene>
<dbReference type="EMBL" id="JACIED010000001">
    <property type="protein sequence ID" value="MBB4006084.1"/>
    <property type="molecule type" value="Genomic_DNA"/>
</dbReference>
<evidence type="ECO:0000313" key="2">
    <source>
        <dbReference type="Proteomes" id="UP000544107"/>
    </source>
</evidence>
<comment type="caution">
    <text evidence="1">The sequence shown here is derived from an EMBL/GenBank/DDBJ whole genome shotgun (WGS) entry which is preliminary data.</text>
</comment>
<sequence>MKKPIKTLGLNFRDIDDNIANKGLKIALVADTHKRRATATSKASPVSEEEHLYRQSIFEYRRVYVELILKRYCNELMKAPT</sequence>
<protein>
    <submittedName>
        <fullName evidence="1">Uncharacterized protein</fullName>
    </submittedName>
</protein>